<accession>A0A0A9D1E5</accession>
<dbReference type="AlphaFoldDB" id="A0A0A9D1E5"/>
<reference evidence="1" key="1">
    <citation type="submission" date="2014-09" db="EMBL/GenBank/DDBJ databases">
        <authorList>
            <person name="Magalhaes I.L.F."/>
            <person name="Oliveira U."/>
            <person name="Santos F.R."/>
            <person name="Vidigal T.H.D.A."/>
            <person name="Brescovit A.D."/>
            <person name="Santos A.J."/>
        </authorList>
    </citation>
    <scope>NUCLEOTIDE SEQUENCE</scope>
    <source>
        <tissue evidence="1">Shoot tissue taken approximately 20 cm above the soil surface</tissue>
    </source>
</reference>
<organism evidence="1">
    <name type="scientific">Arundo donax</name>
    <name type="common">Giant reed</name>
    <name type="synonym">Donax arundinaceus</name>
    <dbReference type="NCBI Taxonomy" id="35708"/>
    <lineage>
        <taxon>Eukaryota</taxon>
        <taxon>Viridiplantae</taxon>
        <taxon>Streptophyta</taxon>
        <taxon>Embryophyta</taxon>
        <taxon>Tracheophyta</taxon>
        <taxon>Spermatophyta</taxon>
        <taxon>Magnoliopsida</taxon>
        <taxon>Liliopsida</taxon>
        <taxon>Poales</taxon>
        <taxon>Poaceae</taxon>
        <taxon>PACMAD clade</taxon>
        <taxon>Arundinoideae</taxon>
        <taxon>Arundineae</taxon>
        <taxon>Arundo</taxon>
    </lineage>
</organism>
<reference evidence="1" key="2">
    <citation type="journal article" date="2015" name="Data Brief">
        <title>Shoot transcriptome of the giant reed, Arundo donax.</title>
        <authorList>
            <person name="Barrero R.A."/>
            <person name="Guerrero F.D."/>
            <person name="Moolhuijzen P."/>
            <person name="Goolsby J.A."/>
            <person name="Tidwell J."/>
            <person name="Bellgard S.E."/>
            <person name="Bellgard M.I."/>
        </authorList>
    </citation>
    <scope>NUCLEOTIDE SEQUENCE</scope>
    <source>
        <tissue evidence="1">Shoot tissue taken approximately 20 cm above the soil surface</tissue>
    </source>
</reference>
<proteinExistence type="predicted"/>
<name>A0A0A9D1E5_ARUDO</name>
<dbReference type="EMBL" id="GBRH01220313">
    <property type="protein sequence ID" value="JAD77582.1"/>
    <property type="molecule type" value="Transcribed_RNA"/>
</dbReference>
<evidence type="ECO:0000313" key="1">
    <source>
        <dbReference type="EMBL" id="JAD77582.1"/>
    </source>
</evidence>
<protein>
    <submittedName>
        <fullName evidence="1">Uncharacterized protein</fullName>
    </submittedName>
</protein>
<sequence length="179" mass="18693">MTVFALSLADTPVVVPSFASTVTVKAVHSFSSFSFVVTIKGRANLSRSSSFMLTHTIPVPCLTTKAIASGVTKEAANMRSPSFSLDSSSTTITSFPCRMSSMASAMDAKPSVGLSKSSSVSVSSSENLSATRAKLAERISGAIMESIGGTMSAIGWPWPRIEVLFGNSVLLFPETLPDG</sequence>